<dbReference type="InterPro" id="IPR003675">
    <property type="entry name" value="Rce1/LyrA-like_dom"/>
</dbReference>
<reference evidence="3" key="1">
    <citation type="journal article" date="2020" name="mSystems">
        <title>Genome- and Community-Level Interaction Insights into Carbon Utilization and Element Cycling Functions of Hydrothermarchaeota in Hydrothermal Sediment.</title>
        <authorList>
            <person name="Zhou Z."/>
            <person name="Liu Y."/>
            <person name="Xu W."/>
            <person name="Pan J."/>
            <person name="Luo Z.H."/>
            <person name="Li M."/>
        </authorList>
    </citation>
    <scope>NUCLEOTIDE SEQUENCE [LARGE SCALE GENOMIC DNA]</scope>
    <source>
        <strain evidence="3">HyVt-577</strain>
    </source>
</reference>
<evidence type="ECO:0000259" key="2">
    <source>
        <dbReference type="Pfam" id="PF02517"/>
    </source>
</evidence>
<keyword evidence="3" id="KW-0482">Metalloprotease</keyword>
<feature type="transmembrane region" description="Helical" evidence="1">
    <location>
        <begin position="54"/>
        <end position="74"/>
    </location>
</feature>
<evidence type="ECO:0000256" key="1">
    <source>
        <dbReference type="SAM" id="Phobius"/>
    </source>
</evidence>
<dbReference type="GO" id="GO:0004175">
    <property type="term" value="F:endopeptidase activity"/>
    <property type="evidence" value="ECO:0007669"/>
    <property type="project" value="UniProtKB-ARBA"/>
</dbReference>
<dbReference type="PANTHER" id="PTHR39430">
    <property type="entry name" value="MEMBRANE-ASSOCIATED PROTEASE-RELATED"/>
    <property type="match status" value="1"/>
</dbReference>
<keyword evidence="3" id="KW-0645">Protease</keyword>
<dbReference type="Pfam" id="PF02517">
    <property type="entry name" value="Rce1-like"/>
    <property type="match status" value="1"/>
</dbReference>
<dbReference type="GO" id="GO:0080120">
    <property type="term" value="P:CAAX-box protein maturation"/>
    <property type="evidence" value="ECO:0007669"/>
    <property type="project" value="UniProtKB-ARBA"/>
</dbReference>
<proteinExistence type="predicted"/>
<accession>A0A7V4WVW3</accession>
<feature type="transmembrane region" description="Helical" evidence="1">
    <location>
        <begin position="12"/>
        <end position="34"/>
    </location>
</feature>
<feature type="domain" description="CAAX prenyl protease 2/Lysostaphin resistance protein A-like" evidence="2">
    <location>
        <begin position="136"/>
        <end position="227"/>
    </location>
</feature>
<keyword evidence="3" id="KW-0378">Hydrolase</keyword>
<comment type="caution">
    <text evidence="3">The sequence shown here is derived from an EMBL/GenBank/DDBJ whole genome shotgun (WGS) entry which is preliminary data.</text>
</comment>
<feature type="transmembrane region" description="Helical" evidence="1">
    <location>
        <begin position="132"/>
        <end position="154"/>
    </location>
</feature>
<dbReference type="AlphaFoldDB" id="A0A7V4WVW3"/>
<name>A0A7V4WVW3_CALAY</name>
<feature type="transmembrane region" description="Helical" evidence="1">
    <location>
        <begin position="95"/>
        <end position="120"/>
    </location>
</feature>
<dbReference type="GO" id="GO:0008237">
    <property type="term" value="F:metallopeptidase activity"/>
    <property type="evidence" value="ECO:0007669"/>
    <property type="project" value="UniProtKB-KW"/>
</dbReference>
<protein>
    <submittedName>
        <fullName evidence="3">CPBP family intramembrane metalloprotease</fullName>
    </submittedName>
</protein>
<feature type="transmembrane region" description="Helical" evidence="1">
    <location>
        <begin position="166"/>
        <end position="185"/>
    </location>
</feature>
<feature type="transmembrane region" description="Helical" evidence="1">
    <location>
        <begin position="191"/>
        <end position="211"/>
    </location>
</feature>
<evidence type="ECO:0000313" key="3">
    <source>
        <dbReference type="EMBL" id="HGY56615.1"/>
    </source>
</evidence>
<feature type="transmembrane region" description="Helical" evidence="1">
    <location>
        <begin position="218"/>
        <end position="235"/>
    </location>
</feature>
<dbReference type="EMBL" id="DRQG01000118">
    <property type="protein sequence ID" value="HGY56615.1"/>
    <property type="molecule type" value="Genomic_DNA"/>
</dbReference>
<keyword evidence="1" id="KW-0472">Membrane</keyword>
<sequence>MEKNGFKLVALGIIKVAALLILIQLIQNLVFIPLKALSSKFWSQYDGRGLNEPWFLTSTFAILLVTVFTCYVFIRFIDKKNWAYIRLVSKNRFKYFSAGVLVSFLLISFFTIVITSLNAVELNIEIKSISNIFIYLILLSIGLFSLILSEELIFRGYVLKTFESHISILNAIILTSFLFSIFHILRPNTSFLGFVNIFLLGCFVAIICIYYDNLWLPIGLHFGWNFFLWFFNFPISGQKYPNPILILKYNEYSLLSGSKFGPEDSLMITPFIILFILFFLLKLKMVKTDEVLNF</sequence>
<keyword evidence="1" id="KW-0812">Transmembrane</keyword>
<gene>
    <name evidence="3" type="ORF">ENK44_12975</name>
</gene>
<organism evidence="3">
    <name type="scientific">Caldithrix abyssi</name>
    <dbReference type="NCBI Taxonomy" id="187145"/>
    <lineage>
        <taxon>Bacteria</taxon>
        <taxon>Pseudomonadati</taxon>
        <taxon>Calditrichota</taxon>
        <taxon>Calditrichia</taxon>
        <taxon>Calditrichales</taxon>
        <taxon>Calditrichaceae</taxon>
        <taxon>Caldithrix</taxon>
    </lineage>
</organism>
<dbReference type="PANTHER" id="PTHR39430:SF1">
    <property type="entry name" value="PROTEASE"/>
    <property type="match status" value="1"/>
</dbReference>
<keyword evidence="1" id="KW-1133">Transmembrane helix</keyword>
<dbReference type="Proteomes" id="UP000885779">
    <property type="component" value="Unassembled WGS sequence"/>
</dbReference>
<feature type="transmembrane region" description="Helical" evidence="1">
    <location>
        <begin position="265"/>
        <end position="283"/>
    </location>
</feature>